<evidence type="ECO:0000256" key="4">
    <source>
        <dbReference type="ARBA" id="ARBA00022526"/>
    </source>
</evidence>
<evidence type="ECO:0000256" key="2">
    <source>
        <dbReference type="ARBA" id="ARBA00010231"/>
    </source>
</evidence>
<dbReference type="Gene3D" id="3.40.120.10">
    <property type="entry name" value="Alpha-D-Glucose-1,6-Bisphosphate, subunit A, domain 3"/>
    <property type="match status" value="3"/>
</dbReference>
<dbReference type="Pfam" id="PF02879">
    <property type="entry name" value="PGM_PMM_II"/>
    <property type="match status" value="1"/>
</dbReference>
<evidence type="ECO:0008006" key="13">
    <source>
        <dbReference type="Google" id="ProtNLM"/>
    </source>
</evidence>
<feature type="domain" description="Alpha-D-phosphohexomutase alpha/beta/alpha" evidence="10">
    <location>
        <begin position="347"/>
        <end position="395"/>
    </location>
</feature>
<sequence length="464" mass="50691">MMGKIVQNLPSAQCCQQNRQFGSLYQRDQCAQFKNNLLLFQRRKLTWTGISTMQLHNMSNISQRHVNCNASTSATAVPSLGKVDFLKLQNGSDIRGVAVDGVAGEPINLTETVTQAIAAAFAAWLLDKKRTDSSKHFKISIGHDSRISAQKLQDAASRGIAGAGFDVVQYGLASTPAMFNSTLTKNENILCPVDGAIMITASHLPYNRNGFKFFTNAGGLGKADIKDILERAANIYNGFTPESLKEAEIKCSLSISKVDYMTVYASDLVAAVRKASGNIEKPLEGFHIIVDAGNGAGGFFAGKVLEPLGAITSGSQFLEPDGNKLTNSRELAWFSYLIKSSYLDQCLGLFPNHIPNPEDKAAMKAITQAVLDNKADLGIIFDTDVDRSAAVDSTGREFNRNRLIALMSAIVLEEHPGTTIVTDSVTSDGLTIFIEKKIDQIRFVVSKRIRYDAHLRLHFLKIYQ</sequence>
<dbReference type="Pfam" id="PF02878">
    <property type="entry name" value="PGM_PMM_I"/>
    <property type="match status" value="1"/>
</dbReference>
<feature type="domain" description="Alpha-D-phosphohexomutase alpha/beta/alpha" evidence="9">
    <location>
        <begin position="91"/>
        <end position="234"/>
    </location>
</feature>
<dbReference type="InterPro" id="IPR005845">
    <property type="entry name" value="A-D-PHexomutase_a/b/a-II"/>
</dbReference>
<dbReference type="OrthoDB" id="1743979at2759"/>
<dbReference type="FunFam" id="3.40.120.10:FF:000022">
    <property type="entry name" value="phosphomannomutase/phosphoglucomutase isoform X1"/>
    <property type="match status" value="1"/>
</dbReference>
<evidence type="ECO:0000313" key="11">
    <source>
        <dbReference type="EMBL" id="KAC9631538.1"/>
    </source>
</evidence>
<dbReference type="Proteomes" id="UP000326396">
    <property type="component" value="Unassembled WGS sequence"/>
</dbReference>
<dbReference type="GO" id="GO:0009570">
    <property type="term" value="C:chloroplast stroma"/>
    <property type="evidence" value="ECO:0007669"/>
    <property type="project" value="TreeGrafter"/>
</dbReference>
<dbReference type="InterPro" id="IPR005841">
    <property type="entry name" value="Alpha-D-phosphohexomutase_SF"/>
</dbReference>
<evidence type="ECO:0000259" key="9">
    <source>
        <dbReference type="Pfam" id="PF02878"/>
    </source>
</evidence>
<proteinExistence type="inferred from homology"/>
<reference evidence="11 12" key="1">
    <citation type="submission" date="2019-05" db="EMBL/GenBank/DDBJ databases">
        <title>Mikania micrantha, genome provides insights into the molecular mechanism of rapid growth.</title>
        <authorList>
            <person name="Liu B."/>
        </authorList>
    </citation>
    <scope>NUCLEOTIDE SEQUENCE [LARGE SCALE GENOMIC DNA]</scope>
    <source>
        <strain evidence="11">NLD-2019</strain>
        <tissue evidence="11">Leaf</tissue>
    </source>
</reference>
<organism evidence="11 12">
    <name type="scientific">Mikania micrantha</name>
    <name type="common">bitter vine</name>
    <dbReference type="NCBI Taxonomy" id="192012"/>
    <lineage>
        <taxon>Eukaryota</taxon>
        <taxon>Viridiplantae</taxon>
        <taxon>Streptophyta</taxon>
        <taxon>Embryophyta</taxon>
        <taxon>Tracheophyta</taxon>
        <taxon>Spermatophyta</taxon>
        <taxon>Magnoliopsida</taxon>
        <taxon>eudicotyledons</taxon>
        <taxon>Gunneridae</taxon>
        <taxon>Pentapetalae</taxon>
        <taxon>asterids</taxon>
        <taxon>campanulids</taxon>
        <taxon>Asterales</taxon>
        <taxon>Asteraceae</taxon>
        <taxon>Asteroideae</taxon>
        <taxon>Heliantheae alliance</taxon>
        <taxon>Eupatorieae</taxon>
        <taxon>Mikania</taxon>
    </lineage>
</organism>
<dbReference type="InterPro" id="IPR016055">
    <property type="entry name" value="A-D-PHexomutase_a/b/a-I/II/III"/>
</dbReference>
<comment type="catalytic activity">
    <reaction evidence="7">
        <text>alpha-D-glucose 1,6-bisphosphate + L-seryl-[protein] = O-phospho-L-seryl-[protein] + alpha-D-glucose 6-phosphate</text>
        <dbReference type="Rhea" id="RHEA:68752"/>
        <dbReference type="Rhea" id="RHEA-COMP:9863"/>
        <dbReference type="Rhea" id="RHEA-COMP:11604"/>
        <dbReference type="ChEBI" id="CHEBI:29999"/>
        <dbReference type="ChEBI" id="CHEBI:58225"/>
        <dbReference type="ChEBI" id="CHEBI:58392"/>
        <dbReference type="ChEBI" id="CHEBI:83421"/>
    </reaction>
</comment>
<name>A0A5N6L8Y2_9ASTR</name>
<comment type="catalytic activity">
    <reaction evidence="8">
        <text>O-phospho-L-seryl-[protein] + alpha-D-glucose 1-phosphate = alpha-D-glucose 1,6-bisphosphate + L-seryl-[protein]</text>
        <dbReference type="Rhea" id="RHEA:68748"/>
        <dbReference type="Rhea" id="RHEA-COMP:9863"/>
        <dbReference type="Rhea" id="RHEA-COMP:11604"/>
        <dbReference type="ChEBI" id="CHEBI:29999"/>
        <dbReference type="ChEBI" id="CHEBI:58392"/>
        <dbReference type="ChEBI" id="CHEBI:58601"/>
        <dbReference type="ChEBI" id="CHEBI:83421"/>
    </reaction>
</comment>
<dbReference type="GO" id="GO:0004615">
    <property type="term" value="F:phosphomannomutase activity"/>
    <property type="evidence" value="ECO:0007669"/>
    <property type="project" value="TreeGrafter"/>
</dbReference>
<comment type="subunit">
    <text evidence="3">Monomer.</text>
</comment>
<keyword evidence="4" id="KW-0313">Glucose metabolism</keyword>
<evidence type="ECO:0000256" key="3">
    <source>
        <dbReference type="ARBA" id="ARBA00011245"/>
    </source>
</evidence>
<dbReference type="SUPFAM" id="SSF53738">
    <property type="entry name" value="Phosphoglucomutase, first 3 domains"/>
    <property type="match status" value="2"/>
</dbReference>
<dbReference type="EMBL" id="SZYD01002365">
    <property type="protein sequence ID" value="KAC9631538.1"/>
    <property type="molecule type" value="Genomic_DNA"/>
</dbReference>
<dbReference type="PANTHER" id="PTHR42946:SF1">
    <property type="entry name" value="PHOSPHOGLUCOMUTASE (ALPHA-D-GLUCOSE-1,6-BISPHOSPHATE-DEPENDENT)"/>
    <property type="match status" value="1"/>
</dbReference>
<evidence type="ECO:0000256" key="5">
    <source>
        <dbReference type="ARBA" id="ARBA00022553"/>
    </source>
</evidence>
<keyword evidence="12" id="KW-1185">Reference proteome</keyword>
<gene>
    <name evidence="11" type="ORF">E3N88_45506</name>
</gene>
<comment type="cofactor">
    <cofactor evidence="1">
        <name>Mg(2+)</name>
        <dbReference type="ChEBI" id="CHEBI:18420"/>
    </cofactor>
</comment>
<dbReference type="InterPro" id="IPR005844">
    <property type="entry name" value="A-D-PHexomutase_a/b/a-I"/>
</dbReference>
<keyword evidence="6" id="KW-0119">Carbohydrate metabolism</keyword>
<evidence type="ECO:0000256" key="6">
    <source>
        <dbReference type="ARBA" id="ARBA00023277"/>
    </source>
</evidence>
<comment type="caution">
    <text evidence="11">The sequence shown here is derived from an EMBL/GenBank/DDBJ whole genome shotgun (WGS) entry which is preliminary data.</text>
</comment>
<dbReference type="InterPro" id="IPR050060">
    <property type="entry name" value="Phosphoglucosamine_mutase"/>
</dbReference>
<keyword evidence="5" id="KW-0597">Phosphoprotein</keyword>
<dbReference type="PANTHER" id="PTHR42946">
    <property type="entry name" value="PHOSPHOHEXOSE MUTASE"/>
    <property type="match status" value="1"/>
</dbReference>
<dbReference type="AlphaFoldDB" id="A0A5N6L8Y2"/>
<protein>
    <recommendedName>
        <fullName evidence="13">Alpha-D-phosphohexomutase alpha/beta/alpha domain-containing protein</fullName>
    </recommendedName>
</protein>
<dbReference type="GO" id="GO:0006006">
    <property type="term" value="P:glucose metabolic process"/>
    <property type="evidence" value="ECO:0007669"/>
    <property type="project" value="UniProtKB-KW"/>
</dbReference>
<dbReference type="PRINTS" id="PR00509">
    <property type="entry name" value="PGMPMM"/>
</dbReference>
<evidence type="ECO:0000256" key="1">
    <source>
        <dbReference type="ARBA" id="ARBA00001946"/>
    </source>
</evidence>
<evidence type="ECO:0000256" key="7">
    <source>
        <dbReference type="ARBA" id="ARBA00049318"/>
    </source>
</evidence>
<evidence type="ECO:0000313" key="12">
    <source>
        <dbReference type="Proteomes" id="UP000326396"/>
    </source>
</evidence>
<accession>A0A5N6L8Y2</accession>
<evidence type="ECO:0000259" key="10">
    <source>
        <dbReference type="Pfam" id="PF02879"/>
    </source>
</evidence>
<comment type="similarity">
    <text evidence="2">Belongs to the phosphohexose mutase family.</text>
</comment>
<evidence type="ECO:0000256" key="8">
    <source>
        <dbReference type="ARBA" id="ARBA00049409"/>
    </source>
</evidence>